<organism evidence="2 3">
    <name type="scientific">Formosa undariae</name>
    <dbReference type="NCBI Taxonomy" id="1325436"/>
    <lineage>
        <taxon>Bacteria</taxon>
        <taxon>Pseudomonadati</taxon>
        <taxon>Bacteroidota</taxon>
        <taxon>Flavobacteriia</taxon>
        <taxon>Flavobacteriales</taxon>
        <taxon>Flavobacteriaceae</taxon>
        <taxon>Formosa</taxon>
    </lineage>
</organism>
<evidence type="ECO:0000313" key="3">
    <source>
        <dbReference type="Proteomes" id="UP001589605"/>
    </source>
</evidence>
<sequence>MENYLESIADLLEVESVELTDSLESFDVWDSLTILSIIAYCDSDFDVQFSSDEIEGADTVQGLKDLIQSRM</sequence>
<accession>A0ABV5F057</accession>
<dbReference type="SUPFAM" id="SSF47336">
    <property type="entry name" value="ACP-like"/>
    <property type="match status" value="1"/>
</dbReference>
<protein>
    <submittedName>
        <fullName evidence="2">Phosphopantetheine-binding protein</fullName>
    </submittedName>
</protein>
<comment type="caution">
    <text evidence="2">The sequence shown here is derived from an EMBL/GenBank/DDBJ whole genome shotgun (WGS) entry which is preliminary data.</text>
</comment>
<proteinExistence type="predicted"/>
<dbReference type="Gene3D" id="1.10.1200.10">
    <property type="entry name" value="ACP-like"/>
    <property type="match status" value="1"/>
</dbReference>
<feature type="domain" description="Carrier" evidence="1">
    <location>
        <begin position="1"/>
        <end position="71"/>
    </location>
</feature>
<dbReference type="EMBL" id="JBHMEZ010000003">
    <property type="protein sequence ID" value="MFB9052828.1"/>
    <property type="molecule type" value="Genomic_DNA"/>
</dbReference>
<evidence type="ECO:0000259" key="1">
    <source>
        <dbReference type="PROSITE" id="PS50075"/>
    </source>
</evidence>
<dbReference type="InterPro" id="IPR009081">
    <property type="entry name" value="PP-bd_ACP"/>
</dbReference>
<gene>
    <name evidence="2" type="ORF">ACFFVB_07010</name>
</gene>
<dbReference type="Pfam" id="PF00550">
    <property type="entry name" value="PP-binding"/>
    <property type="match status" value="1"/>
</dbReference>
<dbReference type="InterPro" id="IPR036736">
    <property type="entry name" value="ACP-like_sf"/>
</dbReference>
<name>A0ABV5F057_9FLAO</name>
<keyword evidence="3" id="KW-1185">Reference proteome</keyword>
<evidence type="ECO:0000313" key="2">
    <source>
        <dbReference type="EMBL" id="MFB9052828.1"/>
    </source>
</evidence>
<dbReference type="Proteomes" id="UP001589605">
    <property type="component" value="Unassembled WGS sequence"/>
</dbReference>
<dbReference type="PROSITE" id="PS50075">
    <property type="entry name" value="CARRIER"/>
    <property type="match status" value="1"/>
</dbReference>
<reference evidence="2 3" key="1">
    <citation type="submission" date="2024-09" db="EMBL/GenBank/DDBJ databases">
        <authorList>
            <person name="Sun Q."/>
            <person name="Mori K."/>
        </authorList>
    </citation>
    <scope>NUCLEOTIDE SEQUENCE [LARGE SCALE GENOMIC DNA]</scope>
    <source>
        <strain evidence="2 3">CECT 8286</strain>
    </source>
</reference>
<dbReference type="RefSeq" id="WP_382382004.1">
    <property type="nucleotide sequence ID" value="NZ_JBHMEZ010000003.1"/>
</dbReference>